<dbReference type="PANTHER" id="PTHR43019:SF23">
    <property type="entry name" value="PROTEASE DO-LIKE 5, CHLOROPLASTIC"/>
    <property type="match status" value="1"/>
</dbReference>
<organism evidence="2 3">
    <name type="scientific">Oceanisphaera sediminis</name>
    <dbReference type="NCBI Taxonomy" id="981381"/>
    <lineage>
        <taxon>Bacteria</taxon>
        <taxon>Pseudomonadati</taxon>
        <taxon>Pseudomonadota</taxon>
        <taxon>Gammaproteobacteria</taxon>
        <taxon>Aeromonadales</taxon>
        <taxon>Aeromonadaceae</taxon>
        <taxon>Oceanisphaera</taxon>
    </lineage>
</organism>
<dbReference type="Proteomes" id="UP001501479">
    <property type="component" value="Unassembled WGS sequence"/>
</dbReference>
<keyword evidence="3" id="KW-1185">Reference proteome</keyword>
<dbReference type="RefSeq" id="WP_344965075.1">
    <property type="nucleotide sequence ID" value="NZ_BAABDS010000037.1"/>
</dbReference>
<gene>
    <name evidence="2" type="ORF">GCM10022421_24090</name>
</gene>
<dbReference type="SUPFAM" id="SSF50494">
    <property type="entry name" value="Trypsin-like serine proteases"/>
    <property type="match status" value="1"/>
</dbReference>
<evidence type="ECO:0008006" key="4">
    <source>
        <dbReference type="Google" id="ProtNLM"/>
    </source>
</evidence>
<feature type="signal peptide" evidence="1">
    <location>
        <begin position="1"/>
        <end position="23"/>
    </location>
</feature>
<sequence length="486" mass="53919">MLSKYIVTVFFSIIFTFSSQVSANDKNLIFEEFDAREMNRAEKRLLQTGLALEGDYIGLIDGIWGRSSQTALEDYAQRNFPVYQKAQFLHAFSVIMDVVSMTEKNGWEDKYFPKSKLSIAAPWGILKSKKDNTSGISSWSTDNESLEIKHFEHDDANTYQLHESIKTLHTSFNEPYFLRRQNRLVTKVHSTNGYSIYLRSEKYNERWQNVMIGAQKEQAYMLSAISSGIYFGPPRSWDIPEGSLISRVVNEGLVLLGEVGKKSPSNQQANTKKETTNVNKKQPSGFGTAFYINNTDLITAEHVVANCSAISLKDGTNLNVISTDESIDLAILSSPHQRSQAWLPVASTGKAVLGEQVYALGYPYYMLVGTSLNLTTGNVSALAGYADDNRFITISAPVQPGNSGGPLLNKKGEILGMISARLSESAIIKATGTLPQNINYAVTGEELIKFLHRSGVLYPRGQQEAVNLSNGIPEKLQTAVMPVFCW</sequence>
<keyword evidence="1" id="KW-0732">Signal</keyword>
<evidence type="ECO:0000313" key="2">
    <source>
        <dbReference type="EMBL" id="GAA3715642.1"/>
    </source>
</evidence>
<comment type="caution">
    <text evidence="2">The sequence shown here is derived from an EMBL/GenBank/DDBJ whole genome shotgun (WGS) entry which is preliminary data.</text>
</comment>
<dbReference type="Pfam" id="PF13365">
    <property type="entry name" value="Trypsin_2"/>
    <property type="match status" value="1"/>
</dbReference>
<name>A0ABP7EDN7_9GAMM</name>
<dbReference type="InterPro" id="IPR001940">
    <property type="entry name" value="Peptidase_S1C"/>
</dbReference>
<proteinExistence type="predicted"/>
<accession>A0ABP7EDN7</accession>
<dbReference type="PRINTS" id="PR00834">
    <property type="entry name" value="PROTEASES2C"/>
</dbReference>
<dbReference type="PANTHER" id="PTHR43019">
    <property type="entry name" value="SERINE ENDOPROTEASE DEGS"/>
    <property type="match status" value="1"/>
</dbReference>
<feature type="chain" id="PRO_5045514961" description="Serine protease" evidence="1">
    <location>
        <begin position="24"/>
        <end position="486"/>
    </location>
</feature>
<evidence type="ECO:0000256" key="1">
    <source>
        <dbReference type="SAM" id="SignalP"/>
    </source>
</evidence>
<evidence type="ECO:0000313" key="3">
    <source>
        <dbReference type="Proteomes" id="UP001501479"/>
    </source>
</evidence>
<dbReference type="EMBL" id="BAABDS010000037">
    <property type="protein sequence ID" value="GAA3715642.1"/>
    <property type="molecule type" value="Genomic_DNA"/>
</dbReference>
<dbReference type="Gene3D" id="2.40.10.120">
    <property type="match status" value="1"/>
</dbReference>
<dbReference type="InterPro" id="IPR009003">
    <property type="entry name" value="Peptidase_S1_PA"/>
</dbReference>
<protein>
    <recommendedName>
        <fullName evidence="4">Serine protease</fullName>
    </recommendedName>
</protein>
<reference evidence="3" key="1">
    <citation type="journal article" date="2019" name="Int. J. Syst. Evol. Microbiol.">
        <title>The Global Catalogue of Microorganisms (GCM) 10K type strain sequencing project: providing services to taxonomists for standard genome sequencing and annotation.</title>
        <authorList>
            <consortium name="The Broad Institute Genomics Platform"/>
            <consortium name="The Broad Institute Genome Sequencing Center for Infectious Disease"/>
            <person name="Wu L."/>
            <person name="Ma J."/>
        </authorList>
    </citation>
    <scope>NUCLEOTIDE SEQUENCE [LARGE SCALE GENOMIC DNA]</scope>
    <source>
        <strain evidence="3">JCM 17329</strain>
    </source>
</reference>